<keyword evidence="1" id="KW-0732">Signal</keyword>
<protein>
    <submittedName>
        <fullName evidence="2">Uncharacterized protein</fullName>
    </submittedName>
</protein>
<accession>A0ABP1FCZ3</accession>
<organism evidence="2 3">
    <name type="scientific">Tenacibaculum vairaonense</name>
    <dbReference type="NCBI Taxonomy" id="3137860"/>
    <lineage>
        <taxon>Bacteria</taxon>
        <taxon>Pseudomonadati</taxon>
        <taxon>Bacteroidota</taxon>
        <taxon>Flavobacteriia</taxon>
        <taxon>Flavobacteriales</taxon>
        <taxon>Flavobacteriaceae</taxon>
        <taxon>Tenacibaculum</taxon>
    </lineage>
</organism>
<feature type="chain" id="PRO_5045203635" evidence="1">
    <location>
        <begin position="20"/>
        <end position="101"/>
    </location>
</feature>
<evidence type="ECO:0000313" key="3">
    <source>
        <dbReference type="Proteomes" id="UP001497602"/>
    </source>
</evidence>
<name>A0ABP1FCZ3_9FLAO</name>
<gene>
    <name evidence="2" type="ORF">T190115A13A_20026</name>
</gene>
<keyword evidence="3" id="KW-1185">Reference proteome</keyword>
<evidence type="ECO:0000256" key="1">
    <source>
        <dbReference type="SAM" id="SignalP"/>
    </source>
</evidence>
<evidence type="ECO:0000313" key="2">
    <source>
        <dbReference type="EMBL" id="CAL2106746.1"/>
    </source>
</evidence>
<sequence>MKTVLLALFSIIMFTTSYGQESKILTATFDGHEDGVYYFSDNDDDYSFEKIEPEAVKAFDLKNNSFLNKTFKVAYKTEEEEDEFGNKYDILIIIKLDTIDQ</sequence>
<feature type="signal peptide" evidence="1">
    <location>
        <begin position="1"/>
        <end position="19"/>
    </location>
</feature>
<dbReference type="EMBL" id="CAXJRC010000022">
    <property type="protein sequence ID" value="CAL2106746.1"/>
    <property type="molecule type" value="Genomic_DNA"/>
</dbReference>
<comment type="caution">
    <text evidence="2">The sequence shown here is derived from an EMBL/GenBank/DDBJ whole genome shotgun (WGS) entry which is preliminary data.</text>
</comment>
<reference evidence="2 3" key="1">
    <citation type="submission" date="2024-05" db="EMBL/GenBank/DDBJ databases">
        <authorList>
            <person name="Duchaud E."/>
        </authorList>
    </citation>
    <scope>NUCLEOTIDE SEQUENCE [LARGE SCALE GENOMIC DNA]</scope>
    <source>
        <strain evidence="2">Ena-SAMPLE-TAB-13-05-2024-13:56:06:370-140305</strain>
    </source>
</reference>
<dbReference type="RefSeq" id="WP_348702841.1">
    <property type="nucleotide sequence ID" value="NZ_CAXIYA010000007.1"/>
</dbReference>
<proteinExistence type="predicted"/>
<dbReference type="Proteomes" id="UP001497602">
    <property type="component" value="Unassembled WGS sequence"/>
</dbReference>